<dbReference type="Gene3D" id="3.60.60.10">
    <property type="entry name" value="Penicillin V Acylase, Chain A"/>
    <property type="match status" value="1"/>
</dbReference>
<dbReference type="NCBIfam" id="NF040521">
    <property type="entry name" value="C45_proenzyme"/>
    <property type="match status" value="1"/>
</dbReference>
<dbReference type="Proteomes" id="UP001597373">
    <property type="component" value="Unassembled WGS sequence"/>
</dbReference>
<dbReference type="InterPro" id="IPR005079">
    <property type="entry name" value="Peptidase_C45_hydrolase"/>
</dbReference>
<dbReference type="PANTHER" id="PTHR34180:SF1">
    <property type="entry name" value="BETA-ALANYL-DOPAMINE_CARCININE HYDROLASE"/>
    <property type="match status" value="1"/>
</dbReference>
<dbReference type="RefSeq" id="WP_345099763.1">
    <property type="nucleotide sequence ID" value="NZ_BAABGS010000070.1"/>
</dbReference>
<feature type="domain" description="Peptidase C45 hydrolase" evidence="1">
    <location>
        <begin position="127"/>
        <end position="347"/>
    </location>
</feature>
<evidence type="ECO:0000313" key="3">
    <source>
        <dbReference type="Proteomes" id="UP001597373"/>
    </source>
</evidence>
<dbReference type="Pfam" id="PF03417">
    <property type="entry name" value="AAT"/>
    <property type="match status" value="1"/>
</dbReference>
<accession>A0ABW5DKY7</accession>
<keyword evidence="3" id="KW-1185">Reference proteome</keyword>
<name>A0ABW5DKY7_9HYPH</name>
<sequence length="360" mass="38507">MTNSGSVGQNEAVFLRGNAYERGREQAAAGNIDLAAVRASTVGRIEKARNDGLLDGRAESYLRQQWEFHEAQDAELLQEVRGIAEAFALDPGDLFAHLHFALLERLKQTGSRETDGCSTWAASASADGPLLAKNRDTSGPDYGTQRVFFHEGPDVGAGTMLCIGSLGNPGAYSSGINAWGFVVADTHVIPPSVNVGWHRYFLMTKLLMTCRTVGEALGIIEGTVHAGGGTLMLADSEGGVAAVDFSGPRAYVTRGTVCWRTNHYPGTGEAPVADAVDASSTRRFAFLERELPGRFWSVDDAKALMASHVAEGPGSLCQHREKAGSVTLSTAIYACRSRKLTFSHGNPCSAHWGAYELEAR</sequence>
<comment type="caution">
    <text evidence="2">The sequence shown here is derived from an EMBL/GenBank/DDBJ whole genome shotgun (WGS) entry which is preliminary data.</text>
</comment>
<evidence type="ECO:0000313" key="2">
    <source>
        <dbReference type="EMBL" id="MFD2260656.1"/>
    </source>
</evidence>
<proteinExistence type="predicted"/>
<dbReference type="PANTHER" id="PTHR34180">
    <property type="entry name" value="PEPTIDASE C45"/>
    <property type="match status" value="1"/>
</dbReference>
<dbReference type="EMBL" id="JBHUIR010000049">
    <property type="protein sequence ID" value="MFD2260656.1"/>
    <property type="molecule type" value="Genomic_DNA"/>
</dbReference>
<gene>
    <name evidence="2" type="ORF">ACFSMZ_12910</name>
</gene>
<reference evidence="3" key="1">
    <citation type="journal article" date="2019" name="Int. J. Syst. Evol. Microbiol.">
        <title>The Global Catalogue of Microorganisms (GCM) 10K type strain sequencing project: providing services to taxonomists for standard genome sequencing and annotation.</title>
        <authorList>
            <consortium name="The Broad Institute Genomics Platform"/>
            <consortium name="The Broad Institute Genome Sequencing Center for Infectious Disease"/>
            <person name="Wu L."/>
            <person name="Ma J."/>
        </authorList>
    </citation>
    <scope>NUCLEOTIDE SEQUENCE [LARGE SCALE GENOMIC DNA]</scope>
    <source>
        <strain evidence="3">KCTC 23707</strain>
    </source>
</reference>
<dbReference type="InterPro" id="IPR047794">
    <property type="entry name" value="C45_proenzyme-like"/>
</dbReference>
<evidence type="ECO:0000259" key="1">
    <source>
        <dbReference type="Pfam" id="PF03417"/>
    </source>
</evidence>
<protein>
    <submittedName>
        <fullName evidence="2">C45 family peptidase</fullName>
    </submittedName>
</protein>
<organism evidence="2 3">
    <name type="scientific">Chelativorans composti</name>
    <dbReference type="NCBI Taxonomy" id="768533"/>
    <lineage>
        <taxon>Bacteria</taxon>
        <taxon>Pseudomonadati</taxon>
        <taxon>Pseudomonadota</taxon>
        <taxon>Alphaproteobacteria</taxon>
        <taxon>Hyphomicrobiales</taxon>
        <taxon>Phyllobacteriaceae</taxon>
        <taxon>Chelativorans</taxon>
    </lineage>
</organism>
<dbReference type="InterPro" id="IPR047801">
    <property type="entry name" value="Peptidase_C45"/>
</dbReference>